<name>A0AA39XV90_9PEZI</name>
<dbReference type="AlphaFoldDB" id="A0AA39XV90"/>
<gene>
    <name evidence="4" type="ORF">DIS24_g9807</name>
</gene>
<dbReference type="Proteomes" id="UP001175001">
    <property type="component" value="Unassembled WGS sequence"/>
</dbReference>
<protein>
    <submittedName>
        <fullName evidence="4">Uncharacterized protein</fullName>
    </submittedName>
</protein>
<dbReference type="EMBL" id="JAUJDW010000092">
    <property type="protein sequence ID" value="KAK0640017.1"/>
    <property type="molecule type" value="Genomic_DNA"/>
</dbReference>
<comment type="caution">
    <text evidence="4">The sequence shown here is derived from an EMBL/GenBank/DDBJ whole genome shotgun (WGS) entry which is preliminary data.</text>
</comment>
<evidence type="ECO:0000313" key="4">
    <source>
        <dbReference type="EMBL" id="KAK0640017.1"/>
    </source>
</evidence>
<evidence type="ECO:0000256" key="2">
    <source>
        <dbReference type="SAM" id="Phobius"/>
    </source>
</evidence>
<organism evidence="4 5">
    <name type="scientific">Lasiodiplodia hormozganensis</name>
    <dbReference type="NCBI Taxonomy" id="869390"/>
    <lineage>
        <taxon>Eukaryota</taxon>
        <taxon>Fungi</taxon>
        <taxon>Dikarya</taxon>
        <taxon>Ascomycota</taxon>
        <taxon>Pezizomycotina</taxon>
        <taxon>Dothideomycetes</taxon>
        <taxon>Dothideomycetes incertae sedis</taxon>
        <taxon>Botryosphaeriales</taxon>
        <taxon>Botryosphaeriaceae</taxon>
        <taxon>Lasiodiplodia</taxon>
    </lineage>
</organism>
<keyword evidence="3" id="KW-0732">Signal</keyword>
<keyword evidence="5" id="KW-1185">Reference proteome</keyword>
<feature type="signal peptide" evidence="3">
    <location>
        <begin position="1"/>
        <end position="23"/>
    </location>
</feature>
<dbReference type="Pfam" id="PF14610">
    <property type="entry name" value="Psg1"/>
    <property type="match status" value="1"/>
</dbReference>
<sequence length="329" mass="36148">MHPTPAKLVALLAVTAQWSGVAAGPIIEKRDDSTFSGTSTAPTAAPVETISTEIVSRPTITGVAPTLSPNTSSSLAPSGDFPICDFSIAKPFCLPTNNSEVYVGERYYVTWNPHYFKPNSTVNILLNWFNDTTRNVWASGPMQSKFGVTAIDMKQEWLQGYTAYNLTFFAQHLDAAAGTTAIVYDGPTVELQAKPSRHLEPQEAPKSAREMGLKVGVPVCLGFAVLVVVGLAFGMRKHRRIGLGNVMGRKRGYGSRKARWQRLGRGKASKKDDLLQEHELLRSGEYQDDPLAQRKLSSDSSLDTAVERPSDDRNAFREEMERQKTGSRQ</sequence>
<evidence type="ECO:0000256" key="1">
    <source>
        <dbReference type="SAM" id="MobiDB-lite"/>
    </source>
</evidence>
<evidence type="ECO:0000256" key="3">
    <source>
        <dbReference type="SAM" id="SignalP"/>
    </source>
</evidence>
<feature type="chain" id="PRO_5041386171" evidence="3">
    <location>
        <begin position="24"/>
        <end position="329"/>
    </location>
</feature>
<keyword evidence="2" id="KW-0812">Transmembrane</keyword>
<dbReference type="InterPro" id="IPR028000">
    <property type="entry name" value="Pma1"/>
</dbReference>
<feature type="compositionally biased region" description="Basic and acidic residues" evidence="1">
    <location>
        <begin position="305"/>
        <end position="329"/>
    </location>
</feature>
<evidence type="ECO:0000313" key="5">
    <source>
        <dbReference type="Proteomes" id="UP001175001"/>
    </source>
</evidence>
<keyword evidence="2" id="KW-0472">Membrane</keyword>
<accession>A0AA39XV90</accession>
<feature type="region of interest" description="Disordered" evidence="1">
    <location>
        <begin position="282"/>
        <end position="329"/>
    </location>
</feature>
<proteinExistence type="predicted"/>
<keyword evidence="2" id="KW-1133">Transmembrane helix</keyword>
<feature type="transmembrane region" description="Helical" evidence="2">
    <location>
        <begin position="215"/>
        <end position="233"/>
    </location>
</feature>
<reference evidence="4" key="1">
    <citation type="submission" date="2023-06" db="EMBL/GenBank/DDBJ databases">
        <title>Multi-omics analyses reveal the molecular pathogenesis toolkit of Lasiodiplodia hormozganensis, a cross-kingdom pathogen.</title>
        <authorList>
            <person name="Felix C."/>
            <person name="Meneses R."/>
            <person name="Goncalves M.F.M."/>
            <person name="Tilleman L."/>
            <person name="Duarte A.S."/>
            <person name="Jorrin-Novo J.V."/>
            <person name="Van De Peer Y."/>
            <person name="Deforce D."/>
            <person name="Van Nieuwerburgh F."/>
            <person name="Esteves A.C."/>
            <person name="Alves A."/>
        </authorList>
    </citation>
    <scope>NUCLEOTIDE SEQUENCE</scope>
    <source>
        <strain evidence="4">CBS 339.90</strain>
    </source>
</reference>